<feature type="compositionally biased region" description="Polar residues" evidence="1">
    <location>
        <begin position="1"/>
        <end position="20"/>
    </location>
</feature>
<feature type="region of interest" description="Disordered" evidence="1">
    <location>
        <begin position="1"/>
        <end position="71"/>
    </location>
</feature>
<protein>
    <submittedName>
        <fullName evidence="2">Uncharacterized protein</fullName>
    </submittedName>
</protein>
<proteinExistence type="predicted"/>
<reference evidence="2 3" key="1">
    <citation type="journal article" date="2021" name="Commun. Biol.">
        <title>The genome of Shorea leprosula (Dipterocarpaceae) highlights the ecological relevance of drought in aseasonal tropical rainforests.</title>
        <authorList>
            <person name="Ng K.K.S."/>
            <person name="Kobayashi M.J."/>
            <person name="Fawcett J.A."/>
            <person name="Hatakeyama M."/>
            <person name="Paape T."/>
            <person name="Ng C.H."/>
            <person name="Ang C.C."/>
            <person name="Tnah L.H."/>
            <person name="Lee C.T."/>
            <person name="Nishiyama T."/>
            <person name="Sese J."/>
            <person name="O'Brien M.J."/>
            <person name="Copetti D."/>
            <person name="Mohd Noor M.I."/>
            <person name="Ong R.C."/>
            <person name="Putra M."/>
            <person name="Sireger I.Z."/>
            <person name="Indrioko S."/>
            <person name="Kosugi Y."/>
            <person name="Izuno A."/>
            <person name="Isagi Y."/>
            <person name="Lee S.L."/>
            <person name="Shimizu K.K."/>
        </authorList>
    </citation>
    <scope>NUCLEOTIDE SEQUENCE [LARGE SCALE GENOMIC DNA]</scope>
    <source>
        <strain evidence="2">214</strain>
    </source>
</reference>
<evidence type="ECO:0000256" key="1">
    <source>
        <dbReference type="SAM" id="MobiDB-lite"/>
    </source>
</evidence>
<comment type="caution">
    <text evidence="2">The sequence shown here is derived from an EMBL/GenBank/DDBJ whole genome shotgun (WGS) entry which is preliminary data.</text>
</comment>
<dbReference type="EMBL" id="BPVZ01000001">
    <property type="protein sequence ID" value="GKU86161.1"/>
    <property type="molecule type" value="Genomic_DNA"/>
</dbReference>
<organism evidence="2 3">
    <name type="scientific">Rubroshorea leprosula</name>
    <dbReference type="NCBI Taxonomy" id="152421"/>
    <lineage>
        <taxon>Eukaryota</taxon>
        <taxon>Viridiplantae</taxon>
        <taxon>Streptophyta</taxon>
        <taxon>Embryophyta</taxon>
        <taxon>Tracheophyta</taxon>
        <taxon>Spermatophyta</taxon>
        <taxon>Magnoliopsida</taxon>
        <taxon>eudicotyledons</taxon>
        <taxon>Gunneridae</taxon>
        <taxon>Pentapetalae</taxon>
        <taxon>rosids</taxon>
        <taxon>malvids</taxon>
        <taxon>Malvales</taxon>
        <taxon>Dipterocarpaceae</taxon>
        <taxon>Rubroshorea</taxon>
    </lineage>
</organism>
<dbReference type="AlphaFoldDB" id="A0AAV5HIF7"/>
<gene>
    <name evidence="2" type="ORF">SLEP1_g723</name>
</gene>
<accession>A0AAV5HIF7</accession>
<evidence type="ECO:0000313" key="3">
    <source>
        <dbReference type="Proteomes" id="UP001054252"/>
    </source>
</evidence>
<sequence>MKPRNHQFSSRDPSPITIPSTLDFHGVATDSRANKDSSRKKRPNSADVYGGNPSGFNIDDSLPRRGTYGSKSIGPKTSEYAFFKKLKTDSSHKFQSLSINKEEYRLKKSSSSKCRGDGNSTVRNDISNYAEGTNIFRSSSRDFRPTSPMENFTCMDFDPFLSPVERAAKNSKVTMNKAFSPLEDTCSIEKWIGKDCDDREPRDIFSRKRQKLRQWVADCSFPDIDELCSKGHDFVSLLLSRLFPGDNEKNSSNTPESWSMEINTKYKILASTEQDIHFKKLHWMPTRNLAGVEYMPSLENGPSSHWSGSLKYESPPLSRRPLKELDDFHSFNGSLLGRELPALLLEWDFKNMTNEKSLAIACQNADLMGNSFELNSWDHQEYQSNEFESFGPSKLRESSILANYPQTFCPLPSSHPLSYEQYDYEFTEYILEEDKDRAADFKYRLPLTLSGTATCPYLTEDCNDETTCNGSDSFFSPESHSSSVGKVSNEEHHSLGYETPLNSYGGRFLSLSCSIEEHHSPCHFLEFPLKEIILPHLNSEDEHWSSLDGSRYRKKLKNFSSYMIDIHGWPSFFQSSLEKEKTCPLVPDNSSWEESRGEKHYDDSEMAGFDPSSAFWCGP</sequence>
<dbReference type="Proteomes" id="UP001054252">
    <property type="component" value="Unassembled WGS sequence"/>
</dbReference>
<evidence type="ECO:0000313" key="2">
    <source>
        <dbReference type="EMBL" id="GKU86161.1"/>
    </source>
</evidence>
<name>A0AAV5HIF7_9ROSI</name>
<keyword evidence="3" id="KW-1185">Reference proteome</keyword>